<dbReference type="EMBL" id="MU167235">
    <property type="protein sequence ID" value="KAG0148594.1"/>
    <property type="molecule type" value="Genomic_DNA"/>
</dbReference>
<sequence length="633" mass="67978">MLCALWHPELIFSESSTYEKVEGFTIIPPNKRRRDCDICQRSNVGACVKCDGCSKQIHVSCAWTAGYKFGFEMAPPRRKRNRELEFVKFKDQEGILEPKLWCPAHFPGPGRIIYGLSDRDEATNLTVVQTYATNFKTTGPAPGIAILRKARRLDAVLASVLTTKGILSTDNVGKRSDLKDEYTVSSLGVLPPTSSVPPPVVEPTLMAPPRQRRPSGNQAGESVSRGKPRAKPRAGRVRVRSKGKARARGASRTDSITQEPSKENAVGEVADDDEDQGEEAQEDNAHMSRSTDAEQRSATNNSPRAVNDQNSHQTLSLQPSYTSMVSLAPVASSSRPGPIGASLEIFDGPRRSGKPSQTPPVLSLQSANLAVSLPKSPRVEQQISSGDLRTRQFTVSQSTQPQQIVPSPAIPTPRMPTLQKTNKLRLTIKPAAPSSIPLVRPTLEPELVPKEPVRISSTAAFPFVSTSNPAAYMSHMPRPMSSASSCSSSSSKPHVTRLPSINQLDSFHSTMPGLHRLAPLPPMNIPTSSPSGIDPQGKSAAPLGSTSFRHPSLANSLQHASNPTPILPIRGTAPLLNPPSFDAFAAAAAAHTTKSANNKVPGAQPGSSVGPDSPHRNLELNATRLLNKAIHLS</sequence>
<dbReference type="Pfam" id="PF13832">
    <property type="entry name" value="zf-HC5HC2H_2"/>
    <property type="match status" value="1"/>
</dbReference>
<dbReference type="Gene3D" id="3.30.40.10">
    <property type="entry name" value="Zinc/RING finger domain, C3HC4 (zinc finger)"/>
    <property type="match status" value="1"/>
</dbReference>
<protein>
    <recommendedName>
        <fullName evidence="5">PHD-type domain-containing protein</fullName>
    </recommendedName>
</protein>
<keyword evidence="7" id="KW-1185">Reference proteome</keyword>
<dbReference type="InterPro" id="IPR034732">
    <property type="entry name" value="EPHD"/>
</dbReference>
<dbReference type="PANTHER" id="PTHR47672">
    <property type="entry name" value="E3 UBIQUITIN-PROTEIN LIGASE SNT2"/>
    <property type="match status" value="1"/>
</dbReference>
<dbReference type="Proteomes" id="UP000886653">
    <property type="component" value="Unassembled WGS sequence"/>
</dbReference>
<feature type="compositionally biased region" description="Acidic residues" evidence="4">
    <location>
        <begin position="269"/>
        <end position="282"/>
    </location>
</feature>
<feature type="compositionally biased region" description="Polar residues" evidence="4">
    <location>
        <begin position="379"/>
        <end position="405"/>
    </location>
</feature>
<evidence type="ECO:0000256" key="4">
    <source>
        <dbReference type="SAM" id="MobiDB-lite"/>
    </source>
</evidence>
<feature type="region of interest" description="Disordered" evidence="4">
    <location>
        <begin position="591"/>
        <end position="617"/>
    </location>
</feature>
<feature type="compositionally biased region" description="Polar residues" evidence="4">
    <location>
        <begin position="354"/>
        <end position="369"/>
    </location>
</feature>
<comment type="caution">
    <text evidence="6">The sequence shown here is derived from an EMBL/GenBank/DDBJ whole genome shotgun (WGS) entry which is preliminary data.</text>
</comment>
<evidence type="ECO:0000313" key="6">
    <source>
        <dbReference type="EMBL" id="KAG0148594.1"/>
    </source>
</evidence>
<feature type="region of interest" description="Disordered" evidence="4">
    <location>
        <begin position="328"/>
        <end position="416"/>
    </location>
</feature>
<proteinExistence type="predicted"/>
<evidence type="ECO:0000313" key="7">
    <source>
        <dbReference type="Proteomes" id="UP000886653"/>
    </source>
</evidence>
<evidence type="ECO:0000259" key="5">
    <source>
        <dbReference type="PROSITE" id="PS51805"/>
    </source>
</evidence>
<keyword evidence="3" id="KW-0862">Zinc</keyword>
<dbReference type="GO" id="GO:0004842">
    <property type="term" value="F:ubiquitin-protein transferase activity"/>
    <property type="evidence" value="ECO:0007669"/>
    <property type="project" value="TreeGrafter"/>
</dbReference>
<dbReference type="OrthoDB" id="336088at2759"/>
<dbReference type="GO" id="GO:0008270">
    <property type="term" value="F:zinc ion binding"/>
    <property type="evidence" value="ECO:0007669"/>
    <property type="project" value="UniProtKB-KW"/>
</dbReference>
<dbReference type="GO" id="GO:0036205">
    <property type="term" value="P:histone catabolic process"/>
    <property type="evidence" value="ECO:0007669"/>
    <property type="project" value="TreeGrafter"/>
</dbReference>
<keyword evidence="1" id="KW-0479">Metal-binding</keyword>
<name>A0A9P6NQV3_9BASI</name>
<gene>
    <name evidence="6" type="ORF">CROQUDRAFT_391822</name>
</gene>
<reference evidence="6" key="1">
    <citation type="submission" date="2013-11" db="EMBL/GenBank/DDBJ databases">
        <title>Genome sequence of the fusiform rust pathogen reveals effectors for host alternation and coevolution with pine.</title>
        <authorList>
            <consortium name="DOE Joint Genome Institute"/>
            <person name="Smith K."/>
            <person name="Pendleton A."/>
            <person name="Kubisiak T."/>
            <person name="Anderson C."/>
            <person name="Salamov A."/>
            <person name="Aerts A."/>
            <person name="Riley R."/>
            <person name="Clum A."/>
            <person name="Lindquist E."/>
            <person name="Ence D."/>
            <person name="Campbell M."/>
            <person name="Kronenberg Z."/>
            <person name="Feau N."/>
            <person name="Dhillon B."/>
            <person name="Hamelin R."/>
            <person name="Burleigh J."/>
            <person name="Smith J."/>
            <person name="Yandell M."/>
            <person name="Nelson C."/>
            <person name="Grigoriev I."/>
            <person name="Davis J."/>
        </authorList>
    </citation>
    <scope>NUCLEOTIDE SEQUENCE</scope>
    <source>
        <strain evidence="6">G11</strain>
    </source>
</reference>
<organism evidence="6 7">
    <name type="scientific">Cronartium quercuum f. sp. fusiforme G11</name>
    <dbReference type="NCBI Taxonomy" id="708437"/>
    <lineage>
        <taxon>Eukaryota</taxon>
        <taxon>Fungi</taxon>
        <taxon>Dikarya</taxon>
        <taxon>Basidiomycota</taxon>
        <taxon>Pucciniomycotina</taxon>
        <taxon>Pucciniomycetes</taxon>
        <taxon>Pucciniales</taxon>
        <taxon>Coleosporiaceae</taxon>
        <taxon>Cronartium</taxon>
    </lineage>
</organism>
<dbReference type="PANTHER" id="PTHR47672:SF1">
    <property type="entry name" value="E3 UBIQUITIN-PROTEIN LIGASE SNT2"/>
    <property type="match status" value="1"/>
</dbReference>
<feature type="compositionally biased region" description="Polar residues" evidence="4">
    <location>
        <begin position="544"/>
        <end position="561"/>
    </location>
</feature>
<feature type="compositionally biased region" description="Basic residues" evidence="4">
    <location>
        <begin position="226"/>
        <end position="249"/>
    </location>
</feature>
<keyword evidence="2" id="KW-0863">Zinc-finger</keyword>
<evidence type="ECO:0000256" key="3">
    <source>
        <dbReference type="ARBA" id="ARBA00022833"/>
    </source>
</evidence>
<dbReference type="CDD" id="cd15571">
    <property type="entry name" value="ePHD"/>
    <property type="match status" value="1"/>
</dbReference>
<dbReference type="AlphaFoldDB" id="A0A9P6NQV3"/>
<dbReference type="PROSITE" id="PS51805">
    <property type="entry name" value="EPHD"/>
    <property type="match status" value="1"/>
</dbReference>
<dbReference type="InterPro" id="IPR013083">
    <property type="entry name" value="Znf_RING/FYVE/PHD"/>
</dbReference>
<accession>A0A9P6NQV3</accession>
<feature type="region of interest" description="Disordered" evidence="4">
    <location>
        <begin position="187"/>
        <end position="313"/>
    </location>
</feature>
<feature type="region of interest" description="Disordered" evidence="4">
    <location>
        <begin position="527"/>
        <end position="561"/>
    </location>
</feature>
<dbReference type="InterPro" id="IPR029617">
    <property type="entry name" value="Snt2"/>
</dbReference>
<dbReference type="GO" id="GO:0048189">
    <property type="term" value="C:Lid2 complex"/>
    <property type="evidence" value="ECO:0007669"/>
    <property type="project" value="TreeGrafter"/>
</dbReference>
<evidence type="ECO:0000256" key="1">
    <source>
        <dbReference type="ARBA" id="ARBA00022723"/>
    </source>
</evidence>
<feature type="compositionally biased region" description="Polar residues" evidence="4">
    <location>
        <begin position="296"/>
        <end position="313"/>
    </location>
</feature>
<feature type="compositionally biased region" description="Basic and acidic residues" evidence="4">
    <location>
        <begin position="283"/>
        <end position="295"/>
    </location>
</feature>
<feature type="domain" description="PHD-type" evidence="5">
    <location>
        <begin position="1"/>
        <end position="106"/>
    </location>
</feature>
<evidence type="ECO:0000256" key="2">
    <source>
        <dbReference type="ARBA" id="ARBA00022771"/>
    </source>
</evidence>